<dbReference type="Pfam" id="PF13432">
    <property type="entry name" value="TPR_16"/>
    <property type="match status" value="1"/>
</dbReference>
<protein>
    <recommendedName>
        <fullName evidence="7">Protein kinase domain-containing protein</fullName>
    </recommendedName>
</protein>
<sequence length="599" mass="67793">MSSLRSLLSQGRQLYDNRDYEGAYKIFNRAHKLSPDNEEVVLWKGKTQFKLGKLKTAMNTLSLLVKDYNPDSWEGLFYLSKATYHYSFFLTNRSSRTKNLKSALWYSERAYLASRRNKSEIASLRAIILSDLGQLGEAEKVLIPFLKSNTSNPYVGTALAHIKRLKGSSVEALYEVDKTLLYYPGDVDALTERSLALRDKGDYSEALNTLDIVLRLEPTNVLAMLFKAEALELTGRVGEALKVYKQINAIFTNPLVKKKLSTAPAPLVPSISPAPPPQQMPSKPLSPVKPLSWDPKAWLGRKFSIYEVTDVLGEGGNGYVLKAKTRKGEVAVKVLKVYSGLPEEHFDALVNEVNSLSKLSNDPNVVGVYAVYVDKLILEDILSGNSKLYKEDPPRIVMEYMKGGNMAELTRDDKFFYSSQWNKAVYTAALSVTEALYQLHRLGFVHMDVKPQNIFLTEKPRYPYELTNVKFKLGDLGSVVRVNGKVTQVTVEYASPEVYVETAKPYFDIFSLGMTMYVLLTRKLDRPDMSEMNDAFDCYQRKDLGCVRDRVRKAQEKLRNWDPNVPPEVKPLVKSMLSPEPVKRPTSLEVHKYLSNLVK</sequence>
<keyword evidence="2" id="KW-0547">Nucleotide-binding</keyword>
<dbReference type="PROSITE" id="PS00107">
    <property type="entry name" value="PROTEIN_KINASE_ATP"/>
    <property type="match status" value="1"/>
</dbReference>
<dbReference type="SUPFAM" id="SSF48452">
    <property type="entry name" value="TPR-like"/>
    <property type="match status" value="1"/>
</dbReference>
<evidence type="ECO:0000256" key="5">
    <source>
        <dbReference type="ARBA" id="ARBA00037982"/>
    </source>
</evidence>
<evidence type="ECO:0000256" key="4">
    <source>
        <dbReference type="ARBA" id="ARBA00022840"/>
    </source>
</evidence>
<dbReference type="InterPro" id="IPR017441">
    <property type="entry name" value="Protein_kinase_ATP_BS"/>
</dbReference>
<dbReference type="Gene3D" id="1.25.40.10">
    <property type="entry name" value="Tetratricopeptide repeat domain"/>
    <property type="match status" value="2"/>
</dbReference>
<dbReference type="GeneID" id="66161763"/>
<dbReference type="GO" id="GO:0004672">
    <property type="term" value="F:protein kinase activity"/>
    <property type="evidence" value="ECO:0007669"/>
    <property type="project" value="InterPro"/>
</dbReference>
<proteinExistence type="inferred from homology"/>
<dbReference type="GO" id="GO:0005737">
    <property type="term" value="C:cytoplasm"/>
    <property type="evidence" value="ECO:0007669"/>
    <property type="project" value="TreeGrafter"/>
</dbReference>
<keyword evidence="3" id="KW-0418">Kinase</keyword>
<keyword evidence="1" id="KW-0808">Transferase</keyword>
<feature type="repeat" description="TPR" evidence="6">
    <location>
        <begin position="4"/>
        <end position="37"/>
    </location>
</feature>
<dbReference type="SMART" id="SM00220">
    <property type="entry name" value="S_TKc"/>
    <property type="match status" value="1"/>
</dbReference>
<accession>A0A8D5U3R1</accession>
<dbReference type="Gene3D" id="1.10.510.10">
    <property type="entry name" value="Transferase(Phosphotransferase) domain 1"/>
    <property type="match status" value="1"/>
</dbReference>
<dbReference type="KEGG" id="csty:KN1_00010"/>
<keyword evidence="6" id="KW-0802">TPR repeat</keyword>
<dbReference type="InterPro" id="IPR019734">
    <property type="entry name" value="TPR_rpt"/>
</dbReference>
<name>A0A8D5U3R1_9CREN</name>
<dbReference type="InterPro" id="IPR050339">
    <property type="entry name" value="CC_SR_Kinase"/>
</dbReference>
<dbReference type="Pfam" id="PF14559">
    <property type="entry name" value="TPR_19"/>
    <property type="match status" value="1"/>
</dbReference>
<dbReference type="Gene3D" id="3.30.200.20">
    <property type="entry name" value="Phosphorylase Kinase, domain 1"/>
    <property type="match status" value="1"/>
</dbReference>
<dbReference type="Pfam" id="PF00069">
    <property type="entry name" value="Pkinase"/>
    <property type="match status" value="1"/>
</dbReference>
<dbReference type="SMART" id="SM00028">
    <property type="entry name" value="TPR"/>
    <property type="match status" value="3"/>
</dbReference>
<dbReference type="RefSeq" id="WP_221288563.1">
    <property type="nucleotide sequence ID" value="NZ_AP024597.1"/>
</dbReference>
<gene>
    <name evidence="8" type="ORF">KN1_00010</name>
</gene>
<evidence type="ECO:0000313" key="9">
    <source>
        <dbReference type="Proteomes" id="UP000825123"/>
    </source>
</evidence>
<dbReference type="CDD" id="cd14014">
    <property type="entry name" value="STKc_PknB_like"/>
    <property type="match status" value="1"/>
</dbReference>
<dbReference type="PROSITE" id="PS50005">
    <property type="entry name" value="TPR"/>
    <property type="match status" value="2"/>
</dbReference>
<keyword evidence="9" id="KW-1185">Reference proteome</keyword>
<dbReference type="InterPro" id="IPR000719">
    <property type="entry name" value="Prot_kinase_dom"/>
</dbReference>
<dbReference type="SUPFAM" id="SSF56112">
    <property type="entry name" value="Protein kinase-like (PK-like)"/>
    <property type="match status" value="1"/>
</dbReference>
<evidence type="ECO:0000256" key="2">
    <source>
        <dbReference type="ARBA" id="ARBA00022741"/>
    </source>
</evidence>
<comment type="similarity">
    <text evidence="5">Belongs to the protein kinase superfamily. Ser/Thr protein kinase family. GCN2 subfamily.</text>
</comment>
<evidence type="ECO:0000256" key="6">
    <source>
        <dbReference type="PROSITE-ProRule" id="PRU00339"/>
    </source>
</evidence>
<evidence type="ECO:0000256" key="1">
    <source>
        <dbReference type="ARBA" id="ARBA00022679"/>
    </source>
</evidence>
<dbReference type="PROSITE" id="PS00108">
    <property type="entry name" value="PROTEIN_KINASE_ST"/>
    <property type="match status" value="1"/>
</dbReference>
<dbReference type="GO" id="GO:0005524">
    <property type="term" value="F:ATP binding"/>
    <property type="evidence" value="ECO:0007669"/>
    <property type="project" value="UniProtKB-KW"/>
</dbReference>
<reference evidence="8 9" key="1">
    <citation type="submission" date="2021-04" db="EMBL/GenBank/DDBJ databases">
        <title>Complete genome sequence of Stygiolobus sp. KN-1.</title>
        <authorList>
            <person name="Nakamura K."/>
            <person name="Sakai H."/>
            <person name="Kurosawa N."/>
        </authorList>
    </citation>
    <scope>NUCLEOTIDE SEQUENCE [LARGE SCALE GENOMIC DNA]</scope>
    <source>
        <strain evidence="8 9">KN-1</strain>
    </source>
</reference>
<dbReference type="PROSITE" id="PS50011">
    <property type="entry name" value="PROTEIN_KINASE_DOM"/>
    <property type="match status" value="1"/>
</dbReference>
<evidence type="ECO:0000256" key="3">
    <source>
        <dbReference type="ARBA" id="ARBA00022777"/>
    </source>
</evidence>
<feature type="repeat" description="TPR" evidence="6">
    <location>
        <begin position="187"/>
        <end position="220"/>
    </location>
</feature>
<dbReference type="PANTHER" id="PTHR11042">
    <property type="entry name" value="EUKARYOTIC TRANSLATION INITIATION FACTOR 2-ALPHA KINASE EIF2-ALPHA KINASE -RELATED"/>
    <property type="match status" value="1"/>
</dbReference>
<evidence type="ECO:0000259" key="7">
    <source>
        <dbReference type="PROSITE" id="PS50011"/>
    </source>
</evidence>
<dbReference type="InterPro" id="IPR011990">
    <property type="entry name" value="TPR-like_helical_dom_sf"/>
</dbReference>
<feature type="domain" description="Protein kinase" evidence="7">
    <location>
        <begin position="306"/>
        <end position="594"/>
    </location>
</feature>
<dbReference type="EMBL" id="AP024597">
    <property type="protein sequence ID" value="BCU68704.1"/>
    <property type="molecule type" value="Genomic_DNA"/>
</dbReference>
<keyword evidence="4" id="KW-0067">ATP-binding</keyword>
<dbReference type="Proteomes" id="UP000825123">
    <property type="component" value="Chromosome"/>
</dbReference>
<dbReference type="InterPro" id="IPR008271">
    <property type="entry name" value="Ser/Thr_kinase_AS"/>
</dbReference>
<dbReference type="AlphaFoldDB" id="A0A8D5U3R1"/>
<dbReference type="InterPro" id="IPR011009">
    <property type="entry name" value="Kinase-like_dom_sf"/>
</dbReference>
<evidence type="ECO:0000313" key="8">
    <source>
        <dbReference type="EMBL" id="BCU68704.1"/>
    </source>
</evidence>
<organism evidence="8 9">
    <name type="scientific">Stygiolobus caldivivus</name>
    <dbReference type="NCBI Taxonomy" id="2824673"/>
    <lineage>
        <taxon>Archaea</taxon>
        <taxon>Thermoproteota</taxon>
        <taxon>Thermoprotei</taxon>
        <taxon>Sulfolobales</taxon>
        <taxon>Sulfolobaceae</taxon>
        <taxon>Stygiolobus</taxon>
    </lineage>
</organism>